<name>A0ABR2W8Q1_9FUNG</name>
<keyword evidence="2" id="KW-1185">Reference proteome</keyword>
<dbReference type="Proteomes" id="UP001479436">
    <property type="component" value="Unassembled WGS sequence"/>
</dbReference>
<dbReference type="Gene3D" id="2.30.30.100">
    <property type="match status" value="1"/>
</dbReference>
<gene>
    <name evidence="1" type="ORF">K7432_001992</name>
</gene>
<reference evidence="1 2" key="1">
    <citation type="submission" date="2023-04" db="EMBL/GenBank/DDBJ databases">
        <title>Genome of Basidiobolus ranarum AG-B5.</title>
        <authorList>
            <person name="Stajich J.E."/>
            <person name="Carter-House D."/>
            <person name="Gryganskyi A."/>
        </authorList>
    </citation>
    <scope>NUCLEOTIDE SEQUENCE [LARGE SCALE GENOMIC DNA]</scope>
    <source>
        <strain evidence="1 2">AG-B5</strain>
    </source>
</reference>
<evidence type="ECO:0000313" key="1">
    <source>
        <dbReference type="EMBL" id="KAK9723385.1"/>
    </source>
</evidence>
<protein>
    <submittedName>
        <fullName evidence="1">Uncharacterized protein</fullName>
    </submittedName>
</protein>
<proteinExistence type="predicted"/>
<accession>A0ABR2W8Q1</accession>
<evidence type="ECO:0000313" key="2">
    <source>
        <dbReference type="Proteomes" id="UP001479436"/>
    </source>
</evidence>
<organism evidence="1 2">
    <name type="scientific">Basidiobolus ranarum</name>
    <dbReference type="NCBI Taxonomy" id="34480"/>
    <lineage>
        <taxon>Eukaryota</taxon>
        <taxon>Fungi</taxon>
        <taxon>Fungi incertae sedis</taxon>
        <taxon>Zoopagomycota</taxon>
        <taxon>Entomophthoromycotina</taxon>
        <taxon>Basidiobolomycetes</taxon>
        <taxon>Basidiobolales</taxon>
        <taxon>Basidiobolaceae</taxon>
        <taxon>Basidiobolus</taxon>
    </lineage>
</organism>
<dbReference type="EMBL" id="JASJQH010006925">
    <property type="protein sequence ID" value="KAK9723385.1"/>
    <property type="molecule type" value="Genomic_DNA"/>
</dbReference>
<comment type="caution">
    <text evidence="1">The sequence shown here is derived from an EMBL/GenBank/DDBJ whole genome shotgun (WGS) entry which is preliminary data.</text>
</comment>
<sequence>MSLTKPLWLTYSYSCLLANIGSQVHVSLKEGIDIEGIFFNFDPSTHSLCLIQQQPEEVKESTKVKVLIILDHAVSKFQIFEDKPKVSLDLLSSLILEEGEKYESHSLEMERRKSILIEHLKEVQLLILLFSKLKLTL</sequence>